<dbReference type="Pfam" id="PF07885">
    <property type="entry name" value="Ion_trans_2"/>
    <property type="match status" value="1"/>
</dbReference>
<keyword evidence="4 13" id="KW-0812">Transmembrane</keyword>
<dbReference type="SUPFAM" id="SSF81324">
    <property type="entry name" value="Voltage-gated potassium channels"/>
    <property type="match status" value="1"/>
</dbReference>
<feature type="transmembrane region" description="Helical" evidence="13">
    <location>
        <begin position="77"/>
        <end position="102"/>
    </location>
</feature>
<evidence type="ECO:0000256" key="2">
    <source>
        <dbReference type="ARBA" id="ARBA00022448"/>
    </source>
</evidence>
<feature type="compositionally biased region" description="Basic and acidic residues" evidence="12">
    <location>
        <begin position="236"/>
        <end position="245"/>
    </location>
</feature>
<dbReference type="EMBL" id="KI926475">
    <property type="protein sequence ID" value="ETW35389.1"/>
    <property type="molecule type" value="Genomic_DNA"/>
</dbReference>
<dbReference type="eggNOG" id="KOG1420">
    <property type="taxonomic scope" value="Eukaryota"/>
</dbReference>
<feature type="region of interest" description="Disordered" evidence="12">
    <location>
        <begin position="143"/>
        <end position="164"/>
    </location>
</feature>
<feature type="compositionally biased region" description="Low complexity" evidence="12">
    <location>
        <begin position="1147"/>
        <end position="1156"/>
    </location>
</feature>
<feature type="region of interest" description="Disordered" evidence="12">
    <location>
        <begin position="1541"/>
        <end position="1560"/>
    </location>
</feature>
<feature type="transmembrane region" description="Helical" evidence="13">
    <location>
        <begin position="715"/>
        <end position="738"/>
    </location>
</feature>
<feature type="compositionally biased region" description="Basic and acidic residues" evidence="12">
    <location>
        <begin position="1136"/>
        <end position="1146"/>
    </location>
</feature>
<feature type="transmembrane region" description="Helical" evidence="13">
    <location>
        <begin position="775"/>
        <end position="795"/>
    </location>
</feature>
<feature type="domain" description="Potassium channel" evidence="14">
    <location>
        <begin position="725"/>
        <end position="802"/>
    </location>
</feature>
<dbReference type="GO" id="GO:0016020">
    <property type="term" value="C:membrane"/>
    <property type="evidence" value="ECO:0007669"/>
    <property type="project" value="UniProtKB-SubCell"/>
</dbReference>
<evidence type="ECO:0000313" key="16">
    <source>
        <dbReference type="EMBL" id="ETW35389.1"/>
    </source>
</evidence>
<feature type="region of interest" description="Disordered" evidence="12">
    <location>
        <begin position="1136"/>
        <end position="1167"/>
    </location>
</feature>
<feature type="compositionally biased region" description="Basic and acidic residues" evidence="12">
    <location>
        <begin position="1443"/>
        <end position="1460"/>
    </location>
</feature>
<feature type="compositionally biased region" description="Low complexity" evidence="12">
    <location>
        <begin position="1541"/>
        <end position="1557"/>
    </location>
</feature>
<keyword evidence="7 13" id="KW-1133">Transmembrane helix</keyword>
<dbReference type="OrthoDB" id="433309at2759"/>
<feature type="region of interest" description="Disordered" evidence="12">
    <location>
        <begin position="1718"/>
        <end position="1767"/>
    </location>
</feature>
<dbReference type="InterPro" id="IPR013099">
    <property type="entry name" value="K_chnl_dom"/>
</dbReference>
<dbReference type="Proteomes" id="UP000030708">
    <property type="component" value="Unassembled WGS sequence"/>
</dbReference>
<dbReference type="Gene3D" id="1.10.287.70">
    <property type="match status" value="1"/>
</dbReference>
<feature type="region of interest" description="Disordered" evidence="12">
    <location>
        <begin position="1414"/>
        <end position="1468"/>
    </location>
</feature>
<dbReference type="FunFam" id="1.10.287.70:FF:000146">
    <property type="entry name" value="Potassium channel, putative"/>
    <property type="match status" value="1"/>
</dbReference>
<evidence type="ECO:0000259" key="14">
    <source>
        <dbReference type="Pfam" id="PF07885"/>
    </source>
</evidence>
<feature type="compositionally biased region" description="Basic residues" evidence="12">
    <location>
        <begin position="280"/>
        <end position="289"/>
    </location>
</feature>
<feature type="compositionally biased region" description="Basic and acidic residues" evidence="12">
    <location>
        <begin position="1157"/>
        <end position="1166"/>
    </location>
</feature>
<reference evidence="16 17" key="1">
    <citation type="submission" date="2013-02" db="EMBL/GenBank/DDBJ databases">
        <title>The Genome Annotation of Plasmodium falciparum Tanzania (2000708).</title>
        <authorList>
            <consortium name="The Broad Institute Genome Sequencing Platform"/>
            <consortium name="The Broad Institute Genome Sequencing Center for Infectious Disease"/>
            <person name="Neafsey D."/>
            <person name="Hoffman S."/>
            <person name="Volkman S."/>
            <person name="Rosenthal P."/>
            <person name="Walker B."/>
            <person name="Young S.K."/>
            <person name="Zeng Q."/>
            <person name="Gargeya S."/>
            <person name="Fitzgerald M."/>
            <person name="Haas B."/>
            <person name="Abouelleil A."/>
            <person name="Allen A.W."/>
            <person name="Alvarado L."/>
            <person name="Arachchi H.M."/>
            <person name="Berlin A.M."/>
            <person name="Chapman S.B."/>
            <person name="Gainer-Dewar J."/>
            <person name="Goldberg J."/>
            <person name="Griggs A."/>
            <person name="Gujja S."/>
            <person name="Hansen M."/>
            <person name="Howarth C."/>
            <person name="Imamovic A."/>
            <person name="Ireland A."/>
            <person name="Larimer J."/>
            <person name="McCowan C."/>
            <person name="Murphy C."/>
            <person name="Pearson M."/>
            <person name="Poon T.W."/>
            <person name="Priest M."/>
            <person name="Roberts A."/>
            <person name="Saif S."/>
            <person name="Shea T."/>
            <person name="Sisk P."/>
            <person name="Sykes S."/>
            <person name="Wortman J."/>
            <person name="Nusbaum C."/>
            <person name="Birren B."/>
        </authorList>
    </citation>
    <scope>NUCLEOTIDE SEQUENCE [LARGE SCALE GENOMIC DNA]</scope>
    <source>
        <strain evidence="17">Tanzania (2000708)</strain>
    </source>
</reference>
<evidence type="ECO:0000256" key="1">
    <source>
        <dbReference type="ARBA" id="ARBA00004141"/>
    </source>
</evidence>
<protein>
    <submittedName>
        <fullName evidence="16">Uncharacterized protein</fullName>
    </submittedName>
</protein>
<feature type="compositionally biased region" description="Basic and acidic residues" evidence="12">
    <location>
        <begin position="1414"/>
        <end position="1423"/>
    </location>
</feature>
<evidence type="ECO:0000256" key="7">
    <source>
        <dbReference type="ARBA" id="ARBA00022989"/>
    </source>
</evidence>
<organism evidence="16 17">
    <name type="scientific">Plasmodium falciparum Tanzania</name>
    <name type="common">2000708</name>
    <dbReference type="NCBI Taxonomy" id="1036725"/>
    <lineage>
        <taxon>Eukaryota</taxon>
        <taxon>Sar</taxon>
        <taxon>Alveolata</taxon>
        <taxon>Apicomplexa</taxon>
        <taxon>Aconoidasida</taxon>
        <taxon>Haemosporida</taxon>
        <taxon>Plasmodiidae</taxon>
        <taxon>Plasmodium</taxon>
        <taxon>Plasmodium (Laverania)</taxon>
    </lineage>
</organism>
<gene>
    <name evidence="16" type="ORF">PFTANZ_03909</name>
</gene>
<feature type="compositionally biased region" description="Acidic residues" evidence="12">
    <location>
        <begin position="1722"/>
        <end position="1756"/>
    </location>
</feature>
<reference evidence="16 17" key="2">
    <citation type="submission" date="2013-02" db="EMBL/GenBank/DDBJ databases">
        <title>The Genome Sequence of Plasmodium falciparum Tanzania (2000708).</title>
        <authorList>
            <consortium name="The Broad Institute Genome Sequencing Platform"/>
            <consortium name="The Broad Institute Genome Sequencing Center for Infectious Disease"/>
            <person name="Neafsey D."/>
            <person name="Cheeseman I."/>
            <person name="Volkman S."/>
            <person name="Adams J."/>
            <person name="Walker B."/>
            <person name="Young S.K."/>
            <person name="Zeng Q."/>
            <person name="Gargeya S."/>
            <person name="Fitzgerald M."/>
            <person name="Haas B."/>
            <person name="Abouelleil A."/>
            <person name="Alvarado L."/>
            <person name="Arachchi H.M."/>
            <person name="Berlin A.M."/>
            <person name="Chapman S.B."/>
            <person name="Dewar J."/>
            <person name="Goldberg J."/>
            <person name="Griggs A."/>
            <person name="Gujja S."/>
            <person name="Hansen M."/>
            <person name="Howarth C."/>
            <person name="Imamovic A."/>
            <person name="Larimer J."/>
            <person name="McCowan C."/>
            <person name="Murphy C."/>
            <person name="Neiman D."/>
            <person name="Pearson M."/>
            <person name="Priest M."/>
            <person name="Roberts A."/>
            <person name="Saif S."/>
            <person name="Shea T."/>
            <person name="Sisk P."/>
            <person name="Sykes S."/>
            <person name="Wortman J."/>
            <person name="Nusbaum C."/>
            <person name="Birren B."/>
        </authorList>
    </citation>
    <scope>NUCLEOTIDE SEQUENCE [LARGE SCALE GENOMIC DNA]</scope>
    <source>
        <strain evidence="17">Tanzania (2000708)</strain>
    </source>
</reference>
<dbReference type="PANTHER" id="PTHR10027">
    <property type="entry name" value="CALCIUM-ACTIVATED POTASSIUM CHANNEL ALPHA CHAIN"/>
    <property type="match status" value="1"/>
</dbReference>
<evidence type="ECO:0000256" key="11">
    <source>
        <dbReference type="ARBA" id="ARBA00034430"/>
    </source>
</evidence>
<keyword evidence="5" id="KW-0631">Potassium channel</keyword>
<dbReference type="Pfam" id="PF22614">
    <property type="entry name" value="Slo-like_RCK"/>
    <property type="match status" value="1"/>
</dbReference>
<evidence type="ECO:0000256" key="4">
    <source>
        <dbReference type="ARBA" id="ARBA00022692"/>
    </source>
</evidence>
<evidence type="ECO:0000256" key="5">
    <source>
        <dbReference type="ARBA" id="ARBA00022826"/>
    </source>
</evidence>
<evidence type="ECO:0000256" key="12">
    <source>
        <dbReference type="SAM" id="MobiDB-lite"/>
    </source>
</evidence>
<dbReference type="InterPro" id="IPR027359">
    <property type="entry name" value="Volt_channel_dom_sf"/>
</dbReference>
<keyword evidence="2" id="KW-0813">Transport</keyword>
<keyword evidence="3" id="KW-0633">Potassium transport</keyword>
<keyword evidence="6" id="KW-0630">Potassium</keyword>
<feature type="domain" description="RCK N-terminal" evidence="15">
    <location>
        <begin position="1579"/>
        <end position="1663"/>
    </location>
</feature>
<evidence type="ECO:0000259" key="15">
    <source>
        <dbReference type="Pfam" id="PF22614"/>
    </source>
</evidence>
<dbReference type="Gene3D" id="1.20.120.350">
    <property type="entry name" value="Voltage-gated potassium channels. Chain C"/>
    <property type="match status" value="1"/>
</dbReference>
<proteinExistence type="predicted"/>
<accession>A0A024W3D6</accession>
<evidence type="ECO:0000256" key="9">
    <source>
        <dbReference type="ARBA" id="ARBA00023136"/>
    </source>
</evidence>
<feature type="region of interest" description="Disordered" evidence="12">
    <location>
        <begin position="236"/>
        <end position="291"/>
    </location>
</feature>
<evidence type="ECO:0000313" key="17">
    <source>
        <dbReference type="Proteomes" id="UP000030708"/>
    </source>
</evidence>
<keyword evidence="9 13" id="KW-0472">Membrane</keyword>
<dbReference type="InterPro" id="IPR047871">
    <property type="entry name" value="K_chnl_Slo-like"/>
</dbReference>
<keyword evidence="10" id="KW-0407">Ion channel</keyword>
<feature type="transmembrane region" description="Helical" evidence="13">
    <location>
        <begin position="45"/>
        <end position="65"/>
    </location>
</feature>
<feature type="compositionally biased region" description="Polar residues" evidence="12">
    <location>
        <begin position="1430"/>
        <end position="1442"/>
    </location>
</feature>
<dbReference type="GO" id="GO:0005267">
    <property type="term" value="F:potassium channel activity"/>
    <property type="evidence" value="ECO:0007669"/>
    <property type="project" value="UniProtKB-KW"/>
</dbReference>
<feature type="transmembrane region" description="Helical" evidence="13">
    <location>
        <begin position="622"/>
        <end position="644"/>
    </location>
</feature>
<evidence type="ECO:0000256" key="3">
    <source>
        <dbReference type="ARBA" id="ARBA00022538"/>
    </source>
</evidence>
<feature type="transmembrane region" description="Helical" evidence="13">
    <location>
        <begin position="651"/>
        <end position="675"/>
    </location>
</feature>
<sequence length="1979" mass="233775">MNNDNIGREPIDVVYDKRFSSRIKPKTKKKKRNENRMRLVRIQHYIYNIFTSFLCLFIVILILYASIDISINYGPVIILYILILELGSMLISYILLQFPFFYRKLKNTFMRARNINKYSHQYRPLYYDNNSFTDENESFNISDDEKKEKRKRKHTYSFMSSDGGRKRSNFRRFLSSYKSKKGNEFVNSKTMKNKTKKNTRRKGFLSFNWIGYKNGETNKNRNDNIVNDVYKKYNDDNYDDNKYNDDNYNDNKYNDDNYNDDDNKYNDDDILNSHSEQDQRKKKKKKKEKRIVVFPRNDTGGNSFKRESIYIDDCNMWMKKTMRKSNRPNFKLTRSLSFNINMNKDDDLMMKDSASLDNIQIFLGHRSSKFLREKNKLQKRKTSIYNKYVPLTFASSYKDDFFKEILKSQTDGIISSSSDYSSSSEDSNKNVYKTIYINNNNNNNVDKKGKIDEEDNIVVRNNIHSNENIIIKENPYSLRNAILFHKEKRKYRKNINTLSDDDNKNFAFHSGKKKIKRKEKKRRCFIKLKCFNKIKNLYRFFINYNMKSSKSSNNLYLFFRGFYIYTKHRFVHYLSYEPIWIVAILIRIVLWCIVWIWAASYMERKPKNFEITEWNMKNVPSFYGYIECTFQWCGVFDYFFGLYFSNNKLKYIFSFFSLIDFITTPVSSLIMNFFVQDNINHNYWFLILGPLRFLRLVRAESTISSCFFWLNDVKIIIIGIIILALAILFTFSGIMYILEAPDIERDFVKPLDFVYFGVITMSTVGYGDYTPVTKAGKFLTMFIIITCISFVAAQFKRLKEAMFSPKTVMGIIPKQDDDYILILGPVSPTQLLYICKGINNSFPNSVESIFLFTPLPVVIYRYVYGSIVKNTNIKICISGGNECFICPSIIYDAVINSRALYILNNVDSEKYTLMYQQIFLASNNINFNNHDHQNQRISSDDILHNNIINKYSKDKTKNWKYSDLFSEYKNEINKNNMLNLEMNININNSYSIKEKDDQECLLRFIGTYNICNSLIPITLQLSNNTYEELIKSMNVYNYISIEELKYALLAKSVNCKGLFFLIINFFYKPKAVKSLKKYIIDLKLLMYNGMLRRKNRERLSSSNLKIKQPSQQKSRKGNLINKISLFFKKGQNHQLDAEGISHDEKNNSNTSRTRGNNRNDHMDPQIKGKGVFEMNQKEQKQVMLKEGMNKNMNKNIIKDMEKNMNSNGKDNINDSINESIEKNDLFFLNSLDPNDDRNIHNLSYKNYYYMLEKVNLNMYYYLEGLKYNIYRFQFPECMRGFLFQTASEYLYQKYSAFLIGIITINKEIFLNPVNYIIGEENKYFYTSAFSGIILTTSLDSLIKLSSINNISKKVYEYNKRLIEEKYKSTFSKSWINSDDDHHNSDHKNFVTNTQIKETQIDGDEVKIVLTSHDDSLHPSDRSVKNRKNSMKSIYNQKKSNLGDQKKKNRNQDDRTEHQVDDNNDSDYLQIESVPKKKRNMYYSLVLGICELENYISAYKDAFVDKDKPLLLVCGWPDNIHMFFKYLKRNVYNSSYRNKNNSNIHTYDNNNNNNNNNNIYSKTVKNKKGKRKKMKKLNDDIKYNIIILSLHVPKFNYENDLFNYSENVVFIRGSPLNSYNLIQAGVFYAKRIIILNSNHSLFIDKDAYRIDNEVIIIKNIVNQLFNYISKNKENYFNLLRKTFPKEYIDITINERIFLNDNINNSPNINEMIKGKMSDSSYDSLDDNYSSDDDSSSSNYDDDDEDNDNDDDNDEDNVDNNNDHGGESLLLKKKRKKKNMIKLKKRALNVNNIFNINKNPYLICLIKNSESLEYIDGSINLSYENYNDNEKMNKIWENCGEYIYTFELVSANIFVHEMLHNLVSFSLPISKYAIEYSVIYSLIGIDINEYSKNAQKFHKNLNLSTGYVNLVPIPSYFYKKSFYKCFSYFLHNKLSLCIGILRYIDISSLSNKSKKIFVLSCPSRTMKIEPHDQAYVIAHRM</sequence>
<dbReference type="PANTHER" id="PTHR10027:SF10">
    <property type="entry name" value="SLOWPOKE 2, ISOFORM D"/>
    <property type="match status" value="1"/>
</dbReference>
<evidence type="ECO:0000256" key="10">
    <source>
        <dbReference type="ARBA" id="ARBA00023303"/>
    </source>
</evidence>
<evidence type="ECO:0000256" key="6">
    <source>
        <dbReference type="ARBA" id="ARBA00022958"/>
    </source>
</evidence>
<comment type="catalytic activity">
    <reaction evidence="11">
        <text>K(+)(in) = K(+)(out)</text>
        <dbReference type="Rhea" id="RHEA:29463"/>
        <dbReference type="ChEBI" id="CHEBI:29103"/>
    </reaction>
</comment>
<evidence type="ECO:0000256" key="13">
    <source>
        <dbReference type="SAM" id="Phobius"/>
    </source>
</evidence>
<comment type="subcellular location">
    <subcellularLocation>
        <location evidence="1">Membrane</location>
        <topology evidence="1">Multi-pass membrane protein</topology>
    </subcellularLocation>
</comment>
<feature type="transmembrane region" description="Helical" evidence="13">
    <location>
        <begin position="750"/>
        <end position="769"/>
    </location>
</feature>
<name>A0A024W3D6_PLAFA</name>
<evidence type="ECO:0000256" key="8">
    <source>
        <dbReference type="ARBA" id="ARBA00023065"/>
    </source>
</evidence>
<feature type="transmembrane region" description="Helical" evidence="13">
    <location>
        <begin position="579"/>
        <end position="602"/>
    </location>
</feature>
<dbReference type="InterPro" id="IPR003148">
    <property type="entry name" value="RCK_N"/>
</dbReference>
<keyword evidence="8" id="KW-0406">Ion transport</keyword>